<dbReference type="InterPro" id="IPR036979">
    <property type="entry name" value="CM_dom_sf"/>
</dbReference>
<sequence length="117" mass="13471">MDPKRPWECADMSQVRSEIDRIDAALVDLIAERYGYVDRAWQLKMTTQEGAVVQWRIQQVIDRVKARAADKNMPPEMIDMVGAQWRNMIGWFVQFEEEKLRQAQEAAKAKSGDNGSA</sequence>
<organism evidence="4 5">
    <name type="scientific">Hyphomicrobium denitrificans 1NES1</name>
    <dbReference type="NCBI Taxonomy" id="670307"/>
    <lineage>
        <taxon>Bacteria</taxon>
        <taxon>Pseudomonadati</taxon>
        <taxon>Pseudomonadota</taxon>
        <taxon>Alphaproteobacteria</taxon>
        <taxon>Hyphomicrobiales</taxon>
        <taxon>Hyphomicrobiaceae</taxon>
        <taxon>Hyphomicrobium</taxon>
    </lineage>
</organism>
<dbReference type="eggNOG" id="COG1605">
    <property type="taxonomic scope" value="Bacteria"/>
</dbReference>
<dbReference type="HOGENOM" id="CLU_131518_2_0_5"/>
<evidence type="ECO:0000313" key="4">
    <source>
        <dbReference type="EMBL" id="AGK58701.1"/>
    </source>
</evidence>
<feature type="domain" description="Chorismate mutase" evidence="3">
    <location>
        <begin position="6"/>
        <end position="100"/>
    </location>
</feature>
<dbReference type="STRING" id="670307.HYPDE_35148"/>
<dbReference type="GO" id="GO:0009697">
    <property type="term" value="P:salicylic acid biosynthetic process"/>
    <property type="evidence" value="ECO:0007669"/>
    <property type="project" value="TreeGrafter"/>
</dbReference>
<dbReference type="SMART" id="SM00830">
    <property type="entry name" value="CM_2"/>
    <property type="match status" value="1"/>
</dbReference>
<dbReference type="InterPro" id="IPR051331">
    <property type="entry name" value="Chorismate_mutase-related"/>
</dbReference>
<keyword evidence="2" id="KW-0413">Isomerase</keyword>
<dbReference type="KEGG" id="hdt:HYPDE_35148"/>
<proteinExistence type="predicted"/>
<evidence type="ECO:0000256" key="2">
    <source>
        <dbReference type="ARBA" id="ARBA00023235"/>
    </source>
</evidence>
<evidence type="ECO:0000259" key="3">
    <source>
        <dbReference type="PROSITE" id="PS51168"/>
    </source>
</evidence>
<dbReference type="InterPro" id="IPR036263">
    <property type="entry name" value="Chorismate_II_sf"/>
</dbReference>
<accession>N0BDX1</accession>
<name>N0BDX1_9HYPH</name>
<evidence type="ECO:0000313" key="5">
    <source>
        <dbReference type="Proteomes" id="UP000005952"/>
    </source>
</evidence>
<evidence type="ECO:0000256" key="1">
    <source>
        <dbReference type="ARBA" id="ARBA00012404"/>
    </source>
</evidence>
<gene>
    <name evidence="4" type="ORF">HYPDE_35148</name>
</gene>
<dbReference type="Proteomes" id="UP000005952">
    <property type="component" value="Chromosome"/>
</dbReference>
<dbReference type="GO" id="GO:0004106">
    <property type="term" value="F:chorismate mutase activity"/>
    <property type="evidence" value="ECO:0007669"/>
    <property type="project" value="UniProtKB-EC"/>
</dbReference>
<dbReference type="Gene3D" id="1.20.59.10">
    <property type="entry name" value="Chorismate mutase"/>
    <property type="match status" value="1"/>
</dbReference>
<dbReference type="InterPro" id="IPR002701">
    <property type="entry name" value="CM_II_prokaryot"/>
</dbReference>
<dbReference type="PANTHER" id="PTHR38041">
    <property type="entry name" value="CHORISMATE MUTASE"/>
    <property type="match status" value="1"/>
</dbReference>
<keyword evidence="5" id="KW-1185">Reference proteome</keyword>
<reference evidence="4 5" key="1">
    <citation type="journal article" date="2013" name="Genome Announc.">
        <title>Genome sequences for three denitrifying bacterial strains isolated from a uranium- and nitrate-contaminated subsurface environment.</title>
        <authorList>
            <person name="Venkatramanan R."/>
            <person name="Prakash O."/>
            <person name="Woyke T."/>
            <person name="Chain P."/>
            <person name="Goodwin L.A."/>
            <person name="Watson D."/>
            <person name="Brooks S."/>
            <person name="Kostka J.E."/>
            <person name="Green S.J."/>
        </authorList>
    </citation>
    <scope>NUCLEOTIDE SEQUENCE [LARGE SCALE GENOMIC DNA]</scope>
    <source>
        <strain evidence="4 5">1NES1</strain>
    </source>
</reference>
<protein>
    <recommendedName>
        <fullName evidence="1">chorismate mutase</fullName>
        <ecNumber evidence="1">5.4.99.5</ecNumber>
    </recommendedName>
</protein>
<dbReference type="SUPFAM" id="SSF48600">
    <property type="entry name" value="Chorismate mutase II"/>
    <property type="match status" value="1"/>
</dbReference>
<dbReference type="EMBL" id="CP005587">
    <property type="protein sequence ID" value="AGK58701.1"/>
    <property type="molecule type" value="Genomic_DNA"/>
</dbReference>
<dbReference type="PANTHER" id="PTHR38041:SF1">
    <property type="entry name" value="CHORISMATE MUTASE"/>
    <property type="match status" value="1"/>
</dbReference>
<dbReference type="PROSITE" id="PS51168">
    <property type="entry name" value="CHORISMATE_MUT_2"/>
    <property type="match status" value="1"/>
</dbReference>
<dbReference type="GO" id="GO:0046417">
    <property type="term" value="P:chorismate metabolic process"/>
    <property type="evidence" value="ECO:0007669"/>
    <property type="project" value="InterPro"/>
</dbReference>
<dbReference type="EC" id="5.4.99.5" evidence="1"/>
<dbReference type="Pfam" id="PF01817">
    <property type="entry name" value="CM_2"/>
    <property type="match status" value="1"/>
</dbReference>
<dbReference type="AlphaFoldDB" id="N0BDX1"/>
<dbReference type="OrthoDB" id="514491at2"/>